<dbReference type="EC" id="2.3.1.-" evidence="12"/>
<dbReference type="PROSITE" id="PS01188">
    <property type="entry name" value="ELO"/>
    <property type="match status" value="1"/>
</dbReference>
<proteinExistence type="inferred from homology"/>
<keyword evidence="7 12" id="KW-1133">Transmembrane helix</keyword>
<dbReference type="Pfam" id="PF01151">
    <property type="entry name" value="ELO"/>
    <property type="match status" value="1"/>
</dbReference>
<accession>A0A9W8LSI4</accession>
<evidence type="ECO:0000256" key="1">
    <source>
        <dbReference type="ARBA" id="ARBA00004141"/>
    </source>
</evidence>
<name>A0A9W8LSI4_9FUNG</name>
<evidence type="ECO:0000256" key="12">
    <source>
        <dbReference type="RuleBase" id="RU361115"/>
    </source>
</evidence>
<feature type="transmembrane region" description="Helical" evidence="12">
    <location>
        <begin position="232"/>
        <end position="258"/>
    </location>
</feature>
<dbReference type="GO" id="GO:0019367">
    <property type="term" value="P:fatty acid elongation, saturated fatty acid"/>
    <property type="evidence" value="ECO:0007669"/>
    <property type="project" value="TreeGrafter"/>
</dbReference>
<evidence type="ECO:0000256" key="5">
    <source>
        <dbReference type="ARBA" id="ARBA00022692"/>
    </source>
</evidence>
<keyword evidence="8 12" id="KW-0443">Lipid metabolism</keyword>
<feature type="transmembrane region" description="Helical" evidence="12">
    <location>
        <begin position="101"/>
        <end position="120"/>
    </location>
</feature>
<organism evidence="13 14">
    <name type="scientific">Coemansia guatemalensis</name>
    <dbReference type="NCBI Taxonomy" id="2761395"/>
    <lineage>
        <taxon>Eukaryota</taxon>
        <taxon>Fungi</taxon>
        <taxon>Fungi incertae sedis</taxon>
        <taxon>Zoopagomycota</taxon>
        <taxon>Kickxellomycotina</taxon>
        <taxon>Kickxellomycetes</taxon>
        <taxon>Kickxellales</taxon>
        <taxon>Kickxellaceae</taxon>
        <taxon>Coemansia</taxon>
    </lineage>
</organism>
<comment type="similarity">
    <text evidence="2 12">Belongs to the ELO family.</text>
</comment>
<keyword evidence="5 12" id="KW-0812">Transmembrane</keyword>
<dbReference type="GO" id="GO:0005789">
    <property type="term" value="C:endoplasmic reticulum membrane"/>
    <property type="evidence" value="ECO:0007669"/>
    <property type="project" value="TreeGrafter"/>
</dbReference>
<evidence type="ECO:0000256" key="6">
    <source>
        <dbReference type="ARBA" id="ARBA00022832"/>
    </source>
</evidence>
<dbReference type="InterPro" id="IPR002076">
    <property type="entry name" value="ELO_fam"/>
</dbReference>
<dbReference type="PANTHER" id="PTHR11157">
    <property type="entry name" value="FATTY ACID ACYL TRANSFERASE-RELATED"/>
    <property type="match status" value="1"/>
</dbReference>
<sequence>RSMDAAAAAAATAAGAAPDFMDSVTSPASGASFNLFSPDAWLAESYKALGYEKSEWRWVNGVSPLSTWREVGIGMALYLGTIFGIQFLMKSRKPFKLTKLAQIHNLGLTLLSLGLLVLHIEELAPIISKGGLFYAICSEEAWTQRLEVLYFLNYLTKWIEFVDTVFLVLKKKPLQFLHVYHHTLTMVLCFTQLNGHTSVSWVVITLNLFVHVVMYFYYFLASCGIHPWWKKYVTTLQILQFIIDLGFVYFCTYQLIISRYYPSSGLPFCGTCAGTEEAAIFGCSLLSSYLLLFIQFFQRTYSKKQAAKRQKQKTQ</sequence>
<gene>
    <name evidence="13" type="primary">ELO2_1</name>
    <name evidence="13" type="ORF">H4R20_002201</name>
</gene>
<dbReference type="GO" id="GO:0030148">
    <property type="term" value="P:sphingolipid biosynthetic process"/>
    <property type="evidence" value="ECO:0007669"/>
    <property type="project" value="TreeGrafter"/>
</dbReference>
<dbReference type="Proteomes" id="UP001140094">
    <property type="component" value="Unassembled WGS sequence"/>
</dbReference>
<comment type="catalytic activity">
    <reaction evidence="12">
        <text>an acyl-CoA + malonyl-CoA + H(+) = a 3-oxoacyl-CoA + CO2 + CoA</text>
        <dbReference type="Rhea" id="RHEA:50252"/>
        <dbReference type="ChEBI" id="CHEBI:15378"/>
        <dbReference type="ChEBI" id="CHEBI:16526"/>
        <dbReference type="ChEBI" id="CHEBI:57287"/>
        <dbReference type="ChEBI" id="CHEBI:57384"/>
        <dbReference type="ChEBI" id="CHEBI:58342"/>
        <dbReference type="ChEBI" id="CHEBI:90726"/>
    </reaction>
    <physiologicalReaction direction="left-to-right" evidence="12">
        <dbReference type="Rhea" id="RHEA:50253"/>
    </physiologicalReaction>
</comment>
<reference evidence="13" key="1">
    <citation type="submission" date="2022-07" db="EMBL/GenBank/DDBJ databases">
        <title>Phylogenomic reconstructions and comparative analyses of Kickxellomycotina fungi.</title>
        <authorList>
            <person name="Reynolds N.K."/>
            <person name="Stajich J.E."/>
            <person name="Barry K."/>
            <person name="Grigoriev I.V."/>
            <person name="Crous P."/>
            <person name="Smith M.E."/>
        </authorList>
    </citation>
    <scope>NUCLEOTIDE SEQUENCE</scope>
    <source>
        <strain evidence="13">NRRL 1565</strain>
    </source>
</reference>
<dbReference type="InterPro" id="IPR030457">
    <property type="entry name" value="ELO_CS"/>
</dbReference>
<evidence type="ECO:0000256" key="10">
    <source>
        <dbReference type="ARBA" id="ARBA00023160"/>
    </source>
</evidence>
<evidence type="ECO:0000256" key="7">
    <source>
        <dbReference type="ARBA" id="ARBA00022989"/>
    </source>
</evidence>
<dbReference type="AlphaFoldDB" id="A0A9W8LSI4"/>
<keyword evidence="13" id="KW-0012">Acyltransferase</keyword>
<dbReference type="GO" id="GO:0034626">
    <property type="term" value="P:fatty acid elongation, polyunsaturated fatty acid"/>
    <property type="evidence" value="ECO:0007669"/>
    <property type="project" value="TreeGrafter"/>
</dbReference>
<dbReference type="GO" id="GO:0009922">
    <property type="term" value="F:fatty acid elongase activity"/>
    <property type="evidence" value="ECO:0007669"/>
    <property type="project" value="UniProtKB-EC"/>
</dbReference>
<evidence type="ECO:0000313" key="14">
    <source>
        <dbReference type="Proteomes" id="UP001140094"/>
    </source>
</evidence>
<comment type="caution">
    <text evidence="13">The sequence shown here is derived from an EMBL/GenBank/DDBJ whole genome shotgun (WGS) entry which is preliminary data.</text>
</comment>
<keyword evidence="9 12" id="KW-0472">Membrane</keyword>
<feature type="transmembrane region" description="Helical" evidence="12">
    <location>
        <begin position="278"/>
        <end position="297"/>
    </location>
</feature>
<evidence type="ECO:0000313" key="13">
    <source>
        <dbReference type="EMBL" id="KAJ2805177.1"/>
    </source>
</evidence>
<dbReference type="GO" id="GO:0034625">
    <property type="term" value="P:fatty acid elongation, monounsaturated fatty acid"/>
    <property type="evidence" value="ECO:0007669"/>
    <property type="project" value="TreeGrafter"/>
</dbReference>
<evidence type="ECO:0000256" key="4">
    <source>
        <dbReference type="ARBA" id="ARBA00022679"/>
    </source>
</evidence>
<evidence type="ECO:0000256" key="11">
    <source>
        <dbReference type="ARBA" id="ARBA00047375"/>
    </source>
</evidence>
<feature type="non-terminal residue" evidence="13">
    <location>
        <position position="1"/>
    </location>
</feature>
<feature type="transmembrane region" description="Helical" evidence="12">
    <location>
        <begin position="199"/>
        <end position="220"/>
    </location>
</feature>
<keyword evidence="4 12" id="KW-0808">Transferase</keyword>
<dbReference type="EMBL" id="JANBUO010000316">
    <property type="protein sequence ID" value="KAJ2805177.1"/>
    <property type="molecule type" value="Genomic_DNA"/>
</dbReference>
<comment type="catalytic activity">
    <reaction evidence="11">
        <text>a very-long-chain acyl-CoA + malonyl-CoA + H(+) = a very-long-chain 3-oxoacyl-CoA + CO2 + CoA</text>
        <dbReference type="Rhea" id="RHEA:32727"/>
        <dbReference type="ChEBI" id="CHEBI:15378"/>
        <dbReference type="ChEBI" id="CHEBI:16526"/>
        <dbReference type="ChEBI" id="CHEBI:57287"/>
        <dbReference type="ChEBI" id="CHEBI:57384"/>
        <dbReference type="ChEBI" id="CHEBI:90725"/>
        <dbReference type="ChEBI" id="CHEBI:90736"/>
        <dbReference type="EC" id="2.3.1.199"/>
    </reaction>
</comment>
<keyword evidence="6 12" id="KW-0276">Fatty acid metabolism</keyword>
<protein>
    <recommendedName>
        <fullName evidence="12">Elongation of fatty acids protein</fullName>
        <ecNumber evidence="12">2.3.1.-</ecNumber>
    </recommendedName>
</protein>
<evidence type="ECO:0000256" key="9">
    <source>
        <dbReference type="ARBA" id="ARBA00023136"/>
    </source>
</evidence>
<keyword evidence="14" id="KW-1185">Reference proteome</keyword>
<evidence type="ECO:0000256" key="3">
    <source>
        <dbReference type="ARBA" id="ARBA00022516"/>
    </source>
</evidence>
<dbReference type="PANTHER" id="PTHR11157:SF134">
    <property type="entry name" value="ELONGATION OF FATTY ACIDS PROTEIN 1-RELATED"/>
    <property type="match status" value="1"/>
</dbReference>
<keyword evidence="10 12" id="KW-0275">Fatty acid biosynthesis</keyword>
<evidence type="ECO:0000256" key="2">
    <source>
        <dbReference type="ARBA" id="ARBA00007263"/>
    </source>
</evidence>
<feature type="transmembrane region" description="Helical" evidence="12">
    <location>
        <begin position="71"/>
        <end position="89"/>
    </location>
</feature>
<keyword evidence="3 12" id="KW-0444">Lipid biosynthesis</keyword>
<dbReference type="OrthoDB" id="434092at2759"/>
<comment type="subcellular location">
    <subcellularLocation>
        <location evidence="1">Membrane</location>
        <topology evidence="1">Multi-pass membrane protein</topology>
    </subcellularLocation>
</comment>
<dbReference type="GO" id="GO:0042761">
    <property type="term" value="P:very long-chain fatty acid biosynthetic process"/>
    <property type="evidence" value="ECO:0007669"/>
    <property type="project" value="TreeGrafter"/>
</dbReference>
<evidence type="ECO:0000256" key="8">
    <source>
        <dbReference type="ARBA" id="ARBA00023098"/>
    </source>
</evidence>